<keyword evidence="1" id="KW-1133">Transmembrane helix</keyword>
<proteinExistence type="predicted"/>
<dbReference type="Proteomes" id="UP000030645">
    <property type="component" value="Unassembled WGS sequence"/>
</dbReference>
<organism evidence="2 3">
    <name type="scientific">Morus notabilis</name>
    <dbReference type="NCBI Taxonomy" id="981085"/>
    <lineage>
        <taxon>Eukaryota</taxon>
        <taxon>Viridiplantae</taxon>
        <taxon>Streptophyta</taxon>
        <taxon>Embryophyta</taxon>
        <taxon>Tracheophyta</taxon>
        <taxon>Spermatophyta</taxon>
        <taxon>Magnoliopsida</taxon>
        <taxon>eudicotyledons</taxon>
        <taxon>Gunneridae</taxon>
        <taxon>Pentapetalae</taxon>
        <taxon>rosids</taxon>
        <taxon>fabids</taxon>
        <taxon>Rosales</taxon>
        <taxon>Moraceae</taxon>
        <taxon>Moreae</taxon>
        <taxon>Morus</taxon>
    </lineage>
</organism>
<gene>
    <name evidence="2" type="ORF">L484_001312</name>
</gene>
<sequence length="206" mass="22691">MSLLSSPIVYEYLVLSFNSFHPPIAIKDPKPLIYHPSTVDFASTELDLGGDIPAWRQCKTTKPRILLNGDVDRFQSKGVALVLGAVHGVVLAVITILVALALKQQNPFKTHYSITVVFLVDVIIYIASIVLSIMLKVGFAQEVTIYASILLGFLAALLLILIMVRVLGLVLLALLGVTVFLLIAYILLSCWHRELPQQNIAIQLFN</sequence>
<name>W9SLD9_9ROSA</name>
<feature type="transmembrane region" description="Helical" evidence="1">
    <location>
        <begin position="114"/>
        <end position="137"/>
    </location>
</feature>
<accession>W9SLD9</accession>
<feature type="transmembrane region" description="Helical" evidence="1">
    <location>
        <begin position="79"/>
        <end position="102"/>
    </location>
</feature>
<evidence type="ECO:0000313" key="2">
    <source>
        <dbReference type="EMBL" id="EXC36401.1"/>
    </source>
</evidence>
<keyword evidence="3" id="KW-1185">Reference proteome</keyword>
<dbReference type="AlphaFoldDB" id="W9SLD9"/>
<protein>
    <submittedName>
        <fullName evidence="2">Uncharacterized protein</fullName>
    </submittedName>
</protein>
<feature type="transmembrane region" description="Helical" evidence="1">
    <location>
        <begin position="143"/>
        <end position="162"/>
    </location>
</feature>
<reference evidence="3" key="1">
    <citation type="submission" date="2013-01" db="EMBL/GenBank/DDBJ databases">
        <title>Draft Genome Sequence of a Mulberry Tree, Morus notabilis C.K. Schneid.</title>
        <authorList>
            <person name="He N."/>
            <person name="Zhao S."/>
        </authorList>
    </citation>
    <scope>NUCLEOTIDE SEQUENCE</scope>
</reference>
<keyword evidence="1" id="KW-0472">Membrane</keyword>
<dbReference type="EMBL" id="KE619971">
    <property type="protein sequence ID" value="EXC36401.1"/>
    <property type="molecule type" value="Genomic_DNA"/>
</dbReference>
<evidence type="ECO:0000313" key="3">
    <source>
        <dbReference type="Proteomes" id="UP000030645"/>
    </source>
</evidence>
<keyword evidence="1" id="KW-0812">Transmembrane</keyword>
<evidence type="ECO:0000256" key="1">
    <source>
        <dbReference type="SAM" id="Phobius"/>
    </source>
</evidence>
<feature type="transmembrane region" description="Helical" evidence="1">
    <location>
        <begin position="169"/>
        <end position="188"/>
    </location>
</feature>